<name>A0A2I2FVA1_9EURO</name>
<dbReference type="SUPFAM" id="SSF57701">
    <property type="entry name" value="Zn2/Cys6 DNA-binding domain"/>
    <property type="match status" value="1"/>
</dbReference>
<accession>A0A2I2FVA1</accession>
<dbReference type="GO" id="GO:0005634">
    <property type="term" value="C:nucleus"/>
    <property type="evidence" value="ECO:0007669"/>
    <property type="project" value="TreeGrafter"/>
</dbReference>
<dbReference type="GO" id="GO:0000981">
    <property type="term" value="F:DNA-binding transcription factor activity, RNA polymerase II-specific"/>
    <property type="evidence" value="ECO:0007669"/>
    <property type="project" value="InterPro"/>
</dbReference>
<dbReference type="GO" id="GO:0008270">
    <property type="term" value="F:zinc ion binding"/>
    <property type="evidence" value="ECO:0007669"/>
    <property type="project" value="InterPro"/>
</dbReference>
<protein>
    <recommendedName>
        <fullName evidence="6">Zn(2)-C6 fungal-type domain-containing protein</fullName>
    </recommendedName>
</protein>
<dbReference type="InterPro" id="IPR001138">
    <property type="entry name" value="Zn2Cys6_DnaBD"/>
</dbReference>
<dbReference type="PANTHER" id="PTHR37534:SF23">
    <property type="entry name" value="ZN(II)2CYS6 TRANSCRIPTION FACTOR (EUROFUNG)"/>
    <property type="match status" value="1"/>
</dbReference>
<dbReference type="EMBL" id="MSFO01000009">
    <property type="protein sequence ID" value="PLB44570.1"/>
    <property type="molecule type" value="Genomic_DNA"/>
</dbReference>
<dbReference type="OrthoDB" id="39175at2759"/>
<keyword evidence="2" id="KW-0238">DNA-binding</keyword>
<dbReference type="VEuPathDB" id="FungiDB:P170DRAFT_392911"/>
<dbReference type="AlphaFoldDB" id="A0A2I2FVA1"/>
<dbReference type="Pfam" id="PF00172">
    <property type="entry name" value="Zn_clus"/>
    <property type="match status" value="1"/>
</dbReference>
<feature type="region of interest" description="Disordered" evidence="5">
    <location>
        <begin position="61"/>
        <end position="87"/>
    </location>
</feature>
<dbReference type="Gene3D" id="4.10.240.10">
    <property type="entry name" value="Zn(2)-C6 fungal-type DNA-binding domain"/>
    <property type="match status" value="1"/>
</dbReference>
<evidence type="ECO:0000313" key="8">
    <source>
        <dbReference type="Proteomes" id="UP000234275"/>
    </source>
</evidence>
<gene>
    <name evidence="7" type="ORF">P170DRAFT_392911</name>
</gene>
<dbReference type="GO" id="GO:0000976">
    <property type="term" value="F:transcription cis-regulatory region binding"/>
    <property type="evidence" value="ECO:0007669"/>
    <property type="project" value="TreeGrafter"/>
</dbReference>
<dbReference type="PROSITE" id="PS50048">
    <property type="entry name" value="ZN2_CY6_FUNGAL_2"/>
    <property type="match status" value="1"/>
</dbReference>
<evidence type="ECO:0000256" key="3">
    <source>
        <dbReference type="ARBA" id="ARBA00023163"/>
    </source>
</evidence>
<dbReference type="GeneID" id="36553700"/>
<evidence type="ECO:0000313" key="7">
    <source>
        <dbReference type="EMBL" id="PLB44570.1"/>
    </source>
</evidence>
<dbReference type="CDD" id="cd00067">
    <property type="entry name" value="GAL4"/>
    <property type="match status" value="1"/>
</dbReference>
<dbReference type="Proteomes" id="UP000234275">
    <property type="component" value="Unassembled WGS sequence"/>
</dbReference>
<keyword evidence="4" id="KW-0539">Nucleus</keyword>
<dbReference type="SMART" id="SM00066">
    <property type="entry name" value="GAL4"/>
    <property type="match status" value="1"/>
</dbReference>
<comment type="caution">
    <text evidence="7">The sequence shown here is derived from an EMBL/GenBank/DDBJ whole genome shotgun (WGS) entry which is preliminary data.</text>
</comment>
<organism evidence="7 8">
    <name type="scientific">Aspergillus steynii IBT 23096</name>
    <dbReference type="NCBI Taxonomy" id="1392250"/>
    <lineage>
        <taxon>Eukaryota</taxon>
        <taxon>Fungi</taxon>
        <taxon>Dikarya</taxon>
        <taxon>Ascomycota</taxon>
        <taxon>Pezizomycotina</taxon>
        <taxon>Eurotiomycetes</taxon>
        <taxon>Eurotiomycetidae</taxon>
        <taxon>Eurotiales</taxon>
        <taxon>Aspergillaceae</taxon>
        <taxon>Aspergillus</taxon>
        <taxon>Aspergillus subgen. Circumdati</taxon>
    </lineage>
</organism>
<evidence type="ECO:0000259" key="6">
    <source>
        <dbReference type="PROSITE" id="PS50048"/>
    </source>
</evidence>
<evidence type="ECO:0000256" key="1">
    <source>
        <dbReference type="ARBA" id="ARBA00023015"/>
    </source>
</evidence>
<keyword evidence="8" id="KW-1185">Reference proteome</keyword>
<dbReference type="InterPro" id="IPR036864">
    <property type="entry name" value="Zn2-C6_fun-type_DNA-bd_sf"/>
</dbReference>
<reference evidence="7 8" key="1">
    <citation type="submission" date="2016-12" db="EMBL/GenBank/DDBJ databases">
        <title>The genomes of Aspergillus section Nigri reveals drivers in fungal speciation.</title>
        <authorList>
            <consortium name="DOE Joint Genome Institute"/>
            <person name="Vesth T.C."/>
            <person name="Nybo J."/>
            <person name="Theobald S."/>
            <person name="Brandl J."/>
            <person name="Frisvad J.C."/>
            <person name="Nielsen K.F."/>
            <person name="Lyhne E.K."/>
            <person name="Kogle M.E."/>
            <person name="Kuo A."/>
            <person name="Riley R."/>
            <person name="Clum A."/>
            <person name="Nolan M."/>
            <person name="Lipzen A."/>
            <person name="Salamov A."/>
            <person name="Henrissat B."/>
            <person name="Wiebenga A."/>
            <person name="De Vries R.P."/>
            <person name="Grigoriev I.V."/>
            <person name="Mortensen U.H."/>
            <person name="Andersen M.R."/>
            <person name="Baker S.E."/>
        </authorList>
    </citation>
    <scope>NUCLEOTIDE SEQUENCE [LARGE SCALE GENOMIC DNA]</scope>
    <source>
        <strain evidence="7 8">IBT 23096</strain>
    </source>
</reference>
<evidence type="ECO:0000256" key="4">
    <source>
        <dbReference type="ARBA" id="ARBA00023242"/>
    </source>
</evidence>
<sequence>MYRPVPPRPRKTDIVRSRTGCQPCRQRKTKCDERKPTCGTCARLGKVCQDRGPEFRFRVVTGPTGRVSPEAEQSSADISPKPRSAEDTQISNLDLIRSLQHTERDIFYSTYWEDQCLPALHPIFHSVSRLIVDSGMLKDAILALSSCNLSRLHAEQRAQSPTSMGPFSPSLIHQTRSQLYYSSAIKRFTTLDQVECQANATLALAVLVLFAYIESSMGNLHGFSCHVQGLSNIFSDLHDTVTTPEFKPLLSAWMQVRFVVWWARAYFSSIEVHQQLPSIVLHQALNETSASLHDRRVTILSIMCESHRLNFQAALQHWTRSTISQDSTPEDPAIQLLAEQSHRLDQWFLHLPPSEQPIYHNTNPNTDPITFLTHDSALNFSYALIARIMTSPSFLSTLPSSTHHHGTECLPSEPFISLLLRVLQGTDLRTSLTRNNYTIGFSGLLLAALLRCQNPVLGYQIQDWLQRLRDLHPTEEGAFPVYQTLGVARAVNRQRENGFDAFAISLPVDDGGGRPKFTAYNSQRIDVLLFHGKWRGCGRLGTKEAVIWGSD</sequence>
<evidence type="ECO:0000256" key="2">
    <source>
        <dbReference type="ARBA" id="ARBA00023125"/>
    </source>
</evidence>
<evidence type="ECO:0000256" key="5">
    <source>
        <dbReference type="SAM" id="MobiDB-lite"/>
    </source>
</evidence>
<keyword evidence="3" id="KW-0804">Transcription</keyword>
<dbReference type="PANTHER" id="PTHR37534">
    <property type="entry name" value="TRANSCRIPTIONAL ACTIVATOR PROTEIN UGA3"/>
    <property type="match status" value="1"/>
</dbReference>
<dbReference type="STRING" id="1392250.A0A2I2FVA1"/>
<dbReference type="PROSITE" id="PS00463">
    <property type="entry name" value="ZN2_CY6_FUNGAL_1"/>
    <property type="match status" value="1"/>
</dbReference>
<proteinExistence type="predicted"/>
<feature type="domain" description="Zn(2)-C6 fungal-type" evidence="6">
    <location>
        <begin position="20"/>
        <end position="48"/>
    </location>
</feature>
<dbReference type="RefSeq" id="XP_024699872.1">
    <property type="nucleotide sequence ID" value="XM_024846001.1"/>
</dbReference>
<keyword evidence="1" id="KW-0805">Transcription regulation</keyword>
<dbReference type="GO" id="GO:0045944">
    <property type="term" value="P:positive regulation of transcription by RNA polymerase II"/>
    <property type="evidence" value="ECO:0007669"/>
    <property type="project" value="TreeGrafter"/>
</dbReference>